<evidence type="ECO:0000256" key="7">
    <source>
        <dbReference type="PROSITE-ProRule" id="PRU00473"/>
    </source>
</evidence>
<keyword evidence="5" id="KW-1133">Transmembrane helix</keyword>
<dbReference type="InterPro" id="IPR050330">
    <property type="entry name" value="Bact_OuterMem_StrucFunc"/>
</dbReference>
<evidence type="ECO:0000256" key="3">
    <source>
        <dbReference type="ARBA" id="ARBA00022475"/>
    </source>
</evidence>
<dbReference type="AlphaFoldDB" id="A0AAE8HN13"/>
<comment type="subcellular location">
    <subcellularLocation>
        <location evidence="1">Cell membrane</location>
        <topology evidence="1">Single-pass membrane protein</topology>
    </subcellularLocation>
</comment>
<dbReference type="PANTHER" id="PTHR30329:SF21">
    <property type="entry name" value="LIPOPROTEIN YIAD-RELATED"/>
    <property type="match status" value="1"/>
</dbReference>
<dbReference type="KEGG" id="mphy:MCBMB27_01327"/>
<dbReference type="EMBL" id="CP015367">
    <property type="protein sequence ID" value="APT30618.1"/>
    <property type="molecule type" value="Genomic_DNA"/>
</dbReference>
<reference evidence="10 12" key="1">
    <citation type="submission" date="2016-04" db="EMBL/GenBank/DDBJ databases">
        <title>Complete genome sequencing and analysis of CBMB27, Methylobacterium phyllosphaerae isolated from leaf tissues of rice (Oryza sativa L.).</title>
        <authorList>
            <person name="Lee Y."/>
            <person name="Hwangbo K."/>
            <person name="Chung H."/>
            <person name="Yoo J."/>
            <person name="Kim K.Y."/>
            <person name="Sa T.M."/>
            <person name="Um Y."/>
            <person name="Madhaiyan M."/>
        </authorList>
    </citation>
    <scope>NUCLEOTIDE SEQUENCE [LARGE SCALE GENOMIC DNA]</scope>
    <source>
        <strain evidence="10 12">CBMB27</strain>
    </source>
</reference>
<feature type="region of interest" description="Disordered" evidence="8">
    <location>
        <begin position="1"/>
        <end position="22"/>
    </location>
</feature>
<evidence type="ECO:0000256" key="5">
    <source>
        <dbReference type="ARBA" id="ARBA00022989"/>
    </source>
</evidence>
<dbReference type="SUPFAM" id="SSF103088">
    <property type="entry name" value="OmpA-like"/>
    <property type="match status" value="1"/>
</dbReference>
<evidence type="ECO:0000313" key="13">
    <source>
        <dbReference type="Proteomes" id="UP000199140"/>
    </source>
</evidence>
<comment type="similarity">
    <text evidence="2">Belongs to the MotB family.</text>
</comment>
<dbReference type="Gene3D" id="3.30.1330.60">
    <property type="entry name" value="OmpA-like domain"/>
    <property type="match status" value="1"/>
</dbReference>
<accession>A0AAE8HN13</accession>
<evidence type="ECO:0000256" key="2">
    <source>
        <dbReference type="ARBA" id="ARBA00008914"/>
    </source>
</evidence>
<dbReference type="Proteomes" id="UP000199140">
    <property type="component" value="Unassembled WGS sequence"/>
</dbReference>
<feature type="domain" description="OmpA-like" evidence="9">
    <location>
        <begin position="304"/>
        <end position="424"/>
    </location>
</feature>
<dbReference type="GO" id="GO:0005886">
    <property type="term" value="C:plasma membrane"/>
    <property type="evidence" value="ECO:0007669"/>
    <property type="project" value="UniProtKB-SubCell"/>
</dbReference>
<organism evidence="11 13">
    <name type="scientific">Methylobacterium phyllosphaerae</name>
    <dbReference type="NCBI Taxonomy" id="418223"/>
    <lineage>
        <taxon>Bacteria</taxon>
        <taxon>Pseudomonadati</taxon>
        <taxon>Pseudomonadota</taxon>
        <taxon>Alphaproteobacteria</taxon>
        <taxon>Hyphomicrobiales</taxon>
        <taxon>Methylobacteriaceae</taxon>
        <taxon>Methylobacterium</taxon>
    </lineage>
</organism>
<gene>
    <name evidence="10" type="ORF">MCBMB27_01327</name>
    <name evidence="11" type="ORF">SAMN05192567_101112</name>
</gene>
<keyword evidence="3" id="KW-1003">Cell membrane</keyword>
<dbReference type="InterPro" id="IPR025713">
    <property type="entry name" value="MotB-like_N_dom"/>
</dbReference>
<name>A0AAE8HN13_9HYPH</name>
<dbReference type="EMBL" id="FOPK01000001">
    <property type="protein sequence ID" value="SFG21891.1"/>
    <property type="molecule type" value="Genomic_DNA"/>
</dbReference>
<dbReference type="NCBIfam" id="NF004651">
    <property type="entry name" value="PRK05996.1"/>
    <property type="match status" value="1"/>
</dbReference>
<feature type="region of interest" description="Disordered" evidence="8">
    <location>
        <begin position="131"/>
        <end position="246"/>
    </location>
</feature>
<evidence type="ECO:0000313" key="12">
    <source>
        <dbReference type="Proteomes" id="UP000185487"/>
    </source>
</evidence>
<keyword evidence="6 7" id="KW-0472">Membrane</keyword>
<dbReference type="Pfam" id="PF00691">
    <property type="entry name" value="OmpA"/>
    <property type="match status" value="1"/>
</dbReference>
<evidence type="ECO:0000259" key="9">
    <source>
        <dbReference type="PROSITE" id="PS51123"/>
    </source>
</evidence>
<dbReference type="PANTHER" id="PTHR30329">
    <property type="entry name" value="STATOR ELEMENT OF FLAGELLAR MOTOR COMPLEX"/>
    <property type="match status" value="1"/>
</dbReference>
<evidence type="ECO:0000256" key="1">
    <source>
        <dbReference type="ARBA" id="ARBA00004162"/>
    </source>
</evidence>
<dbReference type="InterPro" id="IPR006665">
    <property type="entry name" value="OmpA-like"/>
</dbReference>
<dbReference type="RefSeq" id="WP_075380075.1">
    <property type="nucleotide sequence ID" value="NZ_CP015367.1"/>
</dbReference>
<feature type="region of interest" description="Disordered" evidence="8">
    <location>
        <begin position="70"/>
        <end position="117"/>
    </location>
</feature>
<protein>
    <submittedName>
        <fullName evidence="10">Chemotaxis protein LafU</fullName>
    </submittedName>
    <submittedName>
        <fullName evidence="11">Chemotaxis protein MotB</fullName>
    </submittedName>
</protein>
<evidence type="ECO:0000313" key="11">
    <source>
        <dbReference type="EMBL" id="SFG21891.1"/>
    </source>
</evidence>
<evidence type="ECO:0000256" key="8">
    <source>
        <dbReference type="SAM" id="MobiDB-lite"/>
    </source>
</evidence>
<dbReference type="PROSITE" id="PS51123">
    <property type="entry name" value="OMPA_2"/>
    <property type="match status" value="1"/>
</dbReference>
<evidence type="ECO:0000256" key="6">
    <source>
        <dbReference type="ARBA" id="ARBA00023136"/>
    </source>
</evidence>
<feature type="compositionally biased region" description="Low complexity" evidence="8">
    <location>
        <begin position="231"/>
        <end position="245"/>
    </location>
</feature>
<feature type="compositionally biased region" description="Basic and acidic residues" evidence="8">
    <location>
        <begin position="150"/>
        <end position="163"/>
    </location>
</feature>
<dbReference type="InterPro" id="IPR036737">
    <property type="entry name" value="OmpA-like_sf"/>
</dbReference>
<reference evidence="11 13" key="2">
    <citation type="submission" date="2016-10" db="EMBL/GenBank/DDBJ databases">
        <authorList>
            <person name="Varghese N."/>
            <person name="Submissions S."/>
        </authorList>
    </citation>
    <scope>NUCLEOTIDE SEQUENCE [LARGE SCALE GENOMIC DNA]</scope>
    <source>
        <strain evidence="11 13">CBMB27</strain>
    </source>
</reference>
<proteinExistence type="inferred from homology"/>
<dbReference type="Pfam" id="PF13677">
    <property type="entry name" value="MotB_plug"/>
    <property type="match status" value="1"/>
</dbReference>
<dbReference type="Proteomes" id="UP000185487">
    <property type="component" value="Chromosome"/>
</dbReference>
<dbReference type="CDD" id="cd07185">
    <property type="entry name" value="OmpA_C-like"/>
    <property type="match status" value="1"/>
</dbReference>
<keyword evidence="12" id="KW-1185">Reference proteome</keyword>
<keyword evidence="4" id="KW-0812">Transmembrane</keyword>
<sequence>MANDHPEIIIVRRPPQDDNEHHGGVWKIAFADFMTTLMALFLVLWLTRVTSDETKTSIANYFNPISLSQPLPLRKGLSDPQPGSTDSKEGNKASDTAAAAGTRDRSGTLPPGSAGRERELFQDPYSVLAHLATESDPDKPQSTTIGDLGEAGRRGGDVARDPFDPLYWQVTTLSPAKTDRPAPTGITPPPAQARPDARGAGDADSTEAEPPVSDRQDRQDRQAAEAKAPEAKAAGQTATGHTATANKVAEIRDTGAKAAEAPIAGSAPIPAATAAAQAALQAEIAKIFPPSAPGPRVEVQGTSEGLLINVTDDLNFSMFAVGSAEPRPEMVRAMERLAKALASRPGRLIIRGHTDSRPFRSDVYDNWRLSTARAHMASYMLIRAGIEEARIWRVEGAANRMPRNAPDPKAPENRRIEILLQGIPG</sequence>
<evidence type="ECO:0000313" key="10">
    <source>
        <dbReference type="EMBL" id="APT30618.1"/>
    </source>
</evidence>
<evidence type="ECO:0000256" key="4">
    <source>
        <dbReference type="ARBA" id="ARBA00022692"/>
    </source>
</evidence>
<feature type="compositionally biased region" description="Basic and acidic residues" evidence="8">
    <location>
        <begin position="212"/>
        <end position="230"/>
    </location>
</feature>